<proteinExistence type="predicted"/>
<keyword evidence="1" id="KW-0175">Coiled coil</keyword>
<dbReference type="AlphaFoldDB" id="A0A7S4UVV0"/>
<protein>
    <submittedName>
        <fullName evidence="2">Uncharacterized protein</fullName>
    </submittedName>
</protein>
<evidence type="ECO:0000256" key="1">
    <source>
        <dbReference type="SAM" id="Coils"/>
    </source>
</evidence>
<organism evidence="2">
    <name type="scientific">Ditylum brightwellii</name>
    <dbReference type="NCBI Taxonomy" id="49249"/>
    <lineage>
        <taxon>Eukaryota</taxon>
        <taxon>Sar</taxon>
        <taxon>Stramenopiles</taxon>
        <taxon>Ochrophyta</taxon>
        <taxon>Bacillariophyta</taxon>
        <taxon>Mediophyceae</taxon>
        <taxon>Lithodesmiophycidae</taxon>
        <taxon>Lithodesmiales</taxon>
        <taxon>Lithodesmiaceae</taxon>
        <taxon>Ditylum</taxon>
    </lineage>
</organism>
<dbReference type="EMBL" id="HBNS01009008">
    <property type="protein sequence ID" value="CAE4592629.1"/>
    <property type="molecule type" value="Transcribed_RNA"/>
</dbReference>
<accession>A0A7S4UVV0</accession>
<evidence type="ECO:0000313" key="2">
    <source>
        <dbReference type="EMBL" id="CAE4592629.1"/>
    </source>
</evidence>
<reference evidence="2" key="1">
    <citation type="submission" date="2021-01" db="EMBL/GenBank/DDBJ databases">
        <authorList>
            <person name="Corre E."/>
            <person name="Pelletier E."/>
            <person name="Niang G."/>
            <person name="Scheremetjew M."/>
            <person name="Finn R."/>
            <person name="Kale V."/>
            <person name="Holt S."/>
            <person name="Cochrane G."/>
            <person name="Meng A."/>
            <person name="Brown T."/>
            <person name="Cohen L."/>
        </authorList>
    </citation>
    <scope>NUCLEOTIDE SEQUENCE</scope>
    <source>
        <strain evidence="2">GSO104</strain>
    </source>
</reference>
<gene>
    <name evidence="2" type="ORF">DBRI00130_LOCUS7278</name>
</gene>
<feature type="coiled-coil region" evidence="1">
    <location>
        <begin position="76"/>
        <end position="139"/>
    </location>
</feature>
<sequence>MCADDRIMAKAQMNQSWYDTHMKMKRNRNEIGIDKQTPIATDDENDTDDITRLMGMFDVPDLRDRLFASQQELCAYHTMLDEMEELKAANKQLECEAAELLKERSSHKQTLKKDAYNAVERLENEIVGLKMELAQSREKENSHVARMRSVLNKMKSLEEEVKAPRERADIQQITNKRIRASTGGLFQICCENDTQAAEKSSFLSSFNRGTVRVIRQRLDDERIHAKRSHSFTAMSA</sequence>
<name>A0A7S4UVV0_9STRA</name>